<sequence length="442" mass="48209">MRKKTKQRRPVGGWLIGRLLLLMGSLVALLLTSCEEANDIGLDMQATNGAGGVYVDTFTVRTSTVLLDSVPTSTSSYLLVGRYRDSRLGTVEARSFVQLGLESAFTPVSTSTFDSLVLVLPADAYRYGDTTRTQHLEVHRLTEQFSPTTTYYTVNTLAYASKPLVSKTMRARSGARSIRLRLPDALGQELMTLGRAGRLSTADELAYYLKGLVVTPDSTDNAALIRFAATSAGLTLYYHDSGSPSTALTQEFPVSTRHFYQLRNDRRGTLLASLQNTRQAVPSSQTAEETFVEGGLGLYTKIEIPYLLNLNDLSGMATIVSAQLVLEEVPSAEQRPYMPPPTSLTLRLTDASNRAGALFTTSDGTAHTFSYTTAQSARTGLQQGQYTLDLTAYLAGLVRRTSTNTGLLLSPSSAESPDRAILGSFRNTSHQLQLRIYYTKSD</sequence>
<dbReference type="PROSITE" id="PS51257">
    <property type="entry name" value="PROKAR_LIPOPROTEIN"/>
    <property type="match status" value="1"/>
</dbReference>
<evidence type="ECO:0000313" key="1">
    <source>
        <dbReference type="EMBL" id="MBC6611762.1"/>
    </source>
</evidence>
<proteinExistence type="predicted"/>
<reference evidence="1 2" key="1">
    <citation type="submission" date="2020-08" db="EMBL/GenBank/DDBJ databases">
        <title>Hymenobacter sp.</title>
        <authorList>
            <person name="Kim M.K."/>
        </authorList>
    </citation>
    <scope>NUCLEOTIDE SEQUENCE [LARGE SCALE GENOMIC DNA]</scope>
    <source>
        <strain evidence="1 2">BT507</strain>
    </source>
</reference>
<dbReference type="InterPro" id="IPR025366">
    <property type="entry name" value="DUF4270"/>
</dbReference>
<dbReference type="EMBL" id="JACSCY010000009">
    <property type="protein sequence ID" value="MBC6611762.1"/>
    <property type="molecule type" value="Genomic_DNA"/>
</dbReference>
<dbReference type="Pfam" id="PF14092">
    <property type="entry name" value="DUF4270"/>
    <property type="match status" value="1"/>
</dbReference>
<gene>
    <name evidence="1" type="ORF">H8B15_12575</name>
</gene>
<name>A0ABR7MKZ8_9BACT</name>
<accession>A0ABR7MKZ8</accession>
<keyword evidence="2" id="KW-1185">Reference proteome</keyword>
<comment type="caution">
    <text evidence="1">The sequence shown here is derived from an EMBL/GenBank/DDBJ whole genome shotgun (WGS) entry which is preliminary data.</text>
</comment>
<protein>
    <submittedName>
        <fullName evidence="1">DUF4270 domain-containing protein</fullName>
    </submittedName>
</protein>
<evidence type="ECO:0000313" key="2">
    <source>
        <dbReference type="Proteomes" id="UP000622017"/>
    </source>
</evidence>
<organism evidence="1 2">
    <name type="scientific">Hymenobacter citatus</name>
    <dbReference type="NCBI Taxonomy" id="2763506"/>
    <lineage>
        <taxon>Bacteria</taxon>
        <taxon>Pseudomonadati</taxon>
        <taxon>Bacteroidota</taxon>
        <taxon>Cytophagia</taxon>
        <taxon>Cytophagales</taxon>
        <taxon>Hymenobacteraceae</taxon>
        <taxon>Hymenobacter</taxon>
    </lineage>
</organism>
<dbReference type="RefSeq" id="WP_187320041.1">
    <property type="nucleotide sequence ID" value="NZ_JACSCY010000009.1"/>
</dbReference>
<dbReference type="Proteomes" id="UP000622017">
    <property type="component" value="Unassembled WGS sequence"/>
</dbReference>